<feature type="chain" id="PRO_5037216968" description="Transglutaminase-like cysteine proteinase BTLCP" evidence="1">
    <location>
        <begin position="27"/>
        <end position="231"/>
    </location>
</feature>
<sequence length="231" mass="26141">MQLTRRSVLSLSAAVLAGCASVPFTAMPSAAPPGQHRHPAISPFHPSTPHHHTYLAMQRSAPKVEARLQRWVDLVRREATTLDRSDHPVLVRWRRELSSLARVHDERLAVAANQMVNGDVRYISDWLHGHTRDRWYGPVETLEEGGDCEDYALLKGYVLYTRGWPLERLHLVAGILLSGEAHMMLGVDYGPDRRVLLDNLTPRIHARPFGGWTPKYQIGPHQKTLVYIKTS</sequence>
<evidence type="ECO:0008006" key="4">
    <source>
        <dbReference type="Google" id="ProtNLM"/>
    </source>
</evidence>
<comment type="caution">
    <text evidence="2">The sequence shown here is derived from an EMBL/GenBank/DDBJ whole genome shotgun (WGS) entry which is preliminary data.</text>
</comment>
<proteinExistence type="predicted"/>
<dbReference type="Proteomes" id="UP000761264">
    <property type="component" value="Unassembled WGS sequence"/>
</dbReference>
<evidence type="ECO:0000313" key="3">
    <source>
        <dbReference type="Proteomes" id="UP000761264"/>
    </source>
</evidence>
<name>A0A967KCD6_9PROT</name>
<dbReference type="InterPro" id="IPR006311">
    <property type="entry name" value="TAT_signal"/>
</dbReference>
<reference evidence="2" key="1">
    <citation type="submission" date="2020-03" db="EMBL/GenBank/DDBJ databases">
        <title>Genome of Pelagibius litoralis DSM 21314T.</title>
        <authorList>
            <person name="Wang G."/>
        </authorList>
    </citation>
    <scope>NUCLEOTIDE SEQUENCE</scope>
    <source>
        <strain evidence="2">DSM 21314</strain>
    </source>
</reference>
<dbReference type="AlphaFoldDB" id="A0A967KCD6"/>
<evidence type="ECO:0000256" key="1">
    <source>
        <dbReference type="SAM" id="SignalP"/>
    </source>
</evidence>
<keyword evidence="3" id="KW-1185">Reference proteome</keyword>
<accession>A0A967KCD6</accession>
<gene>
    <name evidence="2" type="ORF">HBA54_13520</name>
</gene>
<organism evidence="2 3">
    <name type="scientific">Pelagibius litoralis</name>
    <dbReference type="NCBI Taxonomy" id="374515"/>
    <lineage>
        <taxon>Bacteria</taxon>
        <taxon>Pseudomonadati</taxon>
        <taxon>Pseudomonadota</taxon>
        <taxon>Alphaproteobacteria</taxon>
        <taxon>Rhodospirillales</taxon>
        <taxon>Rhodovibrionaceae</taxon>
        <taxon>Pelagibius</taxon>
    </lineage>
</organism>
<dbReference type="PROSITE" id="PS51318">
    <property type="entry name" value="TAT"/>
    <property type="match status" value="1"/>
</dbReference>
<dbReference type="Pfam" id="PF06035">
    <property type="entry name" value="Peptidase_C93"/>
    <property type="match status" value="1"/>
</dbReference>
<dbReference type="RefSeq" id="WP_167225378.1">
    <property type="nucleotide sequence ID" value="NZ_JAAQPH010000009.1"/>
</dbReference>
<keyword evidence="1" id="KW-0732">Signal</keyword>
<dbReference type="EMBL" id="JAAQPH010000009">
    <property type="protein sequence ID" value="NIA69615.1"/>
    <property type="molecule type" value="Genomic_DNA"/>
</dbReference>
<dbReference type="InterPro" id="IPR010319">
    <property type="entry name" value="Transglutaminase-like_Cys_pept"/>
</dbReference>
<dbReference type="PANTHER" id="PTHR39327:SF1">
    <property type="entry name" value="BLR5470 PROTEIN"/>
    <property type="match status" value="1"/>
</dbReference>
<protein>
    <recommendedName>
        <fullName evidence="4">Transglutaminase-like cysteine proteinase BTLCP</fullName>
    </recommendedName>
</protein>
<feature type="signal peptide" evidence="1">
    <location>
        <begin position="1"/>
        <end position="26"/>
    </location>
</feature>
<evidence type="ECO:0000313" key="2">
    <source>
        <dbReference type="EMBL" id="NIA69615.1"/>
    </source>
</evidence>
<dbReference type="PROSITE" id="PS51257">
    <property type="entry name" value="PROKAR_LIPOPROTEIN"/>
    <property type="match status" value="1"/>
</dbReference>
<dbReference type="Gene3D" id="3.10.620.30">
    <property type="match status" value="1"/>
</dbReference>
<dbReference type="PANTHER" id="PTHR39327">
    <property type="match status" value="1"/>
</dbReference>